<dbReference type="AlphaFoldDB" id="A0A1M5SK05"/>
<dbReference type="Gene3D" id="3.40.50.2300">
    <property type="match status" value="2"/>
</dbReference>
<evidence type="ECO:0000256" key="4">
    <source>
        <dbReference type="SAM" id="Phobius"/>
    </source>
</evidence>
<dbReference type="Pfam" id="PF00356">
    <property type="entry name" value="LacI"/>
    <property type="match status" value="1"/>
</dbReference>
<feature type="transmembrane region" description="Helical" evidence="4">
    <location>
        <begin position="66"/>
        <end position="86"/>
    </location>
</feature>
<dbReference type="PROSITE" id="PS50932">
    <property type="entry name" value="HTH_LACI_2"/>
    <property type="match status" value="1"/>
</dbReference>
<keyword evidence="2" id="KW-0238">DNA-binding</keyword>
<dbReference type="RefSeq" id="WP_073102297.1">
    <property type="nucleotide sequence ID" value="NZ_FQXE01000003.1"/>
</dbReference>
<dbReference type="InterPro" id="IPR000843">
    <property type="entry name" value="HTH_LacI"/>
</dbReference>
<name>A0A1M5SK05_9BURK</name>
<proteinExistence type="predicted"/>
<dbReference type="InterPro" id="IPR010982">
    <property type="entry name" value="Lambda_DNA-bd_dom_sf"/>
</dbReference>
<accession>A0A1M5SK05</accession>
<evidence type="ECO:0000256" key="2">
    <source>
        <dbReference type="ARBA" id="ARBA00023125"/>
    </source>
</evidence>
<dbReference type="InterPro" id="IPR028082">
    <property type="entry name" value="Peripla_BP_I"/>
</dbReference>
<sequence>MSKRALTSRDIAKLAGVSQTTVSRVLQGSDLVLPKTRQEVLDVIARLGYLPSPAARSMRTRRTNTVALVVANLALNPLYPVMLQLLSSALRRKGLYASVWEAENFDEETMHALSETPVDGVIVATAMDSALPFLMRIAERKPLILVNRTVVSDLFDQISSDNVAGGALVARYFDEHSRRRVGLITTASQPCPSPIRDREAGYTAELLRRGIRMDEDAIVRVAHFSYQTGFEAAQTLLERNNPDSIFCVNDIIAIGALDGARALDAAIPGDLWVVGYDDIPMCAWRSIGLTTVRVPIEAMVDAAVGRLCERLESNSIPARNILLPNEIVFRNSSGQ</sequence>
<evidence type="ECO:0000256" key="1">
    <source>
        <dbReference type="ARBA" id="ARBA00023015"/>
    </source>
</evidence>
<dbReference type="Gene3D" id="1.10.260.40">
    <property type="entry name" value="lambda repressor-like DNA-binding domains"/>
    <property type="match status" value="1"/>
</dbReference>
<dbReference type="Proteomes" id="UP000184226">
    <property type="component" value="Unassembled WGS sequence"/>
</dbReference>
<dbReference type="SMART" id="SM00354">
    <property type="entry name" value="HTH_LACI"/>
    <property type="match status" value="1"/>
</dbReference>
<dbReference type="InterPro" id="IPR046335">
    <property type="entry name" value="LacI/GalR-like_sensor"/>
</dbReference>
<dbReference type="PANTHER" id="PTHR30146:SF109">
    <property type="entry name" value="HTH-TYPE TRANSCRIPTIONAL REGULATOR GALS"/>
    <property type="match status" value="1"/>
</dbReference>
<dbReference type="PANTHER" id="PTHR30146">
    <property type="entry name" value="LACI-RELATED TRANSCRIPTIONAL REPRESSOR"/>
    <property type="match status" value="1"/>
</dbReference>
<dbReference type="STRING" id="658167.SAMN04488135_10399"/>
<keyword evidence="4" id="KW-0812">Transmembrane</keyword>
<evidence type="ECO:0000313" key="6">
    <source>
        <dbReference type="EMBL" id="SHH38795.1"/>
    </source>
</evidence>
<dbReference type="OrthoDB" id="8770688at2"/>
<keyword evidence="3" id="KW-0804">Transcription</keyword>
<keyword evidence="1" id="KW-0805">Transcription regulation</keyword>
<dbReference type="GO" id="GO:0000976">
    <property type="term" value="F:transcription cis-regulatory region binding"/>
    <property type="evidence" value="ECO:0007669"/>
    <property type="project" value="TreeGrafter"/>
</dbReference>
<dbReference type="SUPFAM" id="SSF47413">
    <property type="entry name" value="lambda repressor-like DNA-binding domains"/>
    <property type="match status" value="1"/>
</dbReference>
<dbReference type="SUPFAM" id="SSF53822">
    <property type="entry name" value="Periplasmic binding protein-like I"/>
    <property type="match status" value="1"/>
</dbReference>
<dbReference type="CDD" id="cd01392">
    <property type="entry name" value="HTH_LacI"/>
    <property type="match status" value="1"/>
</dbReference>
<evidence type="ECO:0000259" key="5">
    <source>
        <dbReference type="PROSITE" id="PS50932"/>
    </source>
</evidence>
<evidence type="ECO:0000313" key="7">
    <source>
        <dbReference type="Proteomes" id="UP000184226"/>
    </source>
</evidence>
<gene>
    <name evidence="6" type="ORF">SAMN04488135_10399</name>
</gene>
<keyword evidence="4" id="KW-0472">Membrane</keyword>
<keyword evidence="4" id="KW-1133">Transmembrane helix</keyword>
<keyword evidence="7" id="KW-1185">Reference proteome</keyword>
<dbReference type="Pfam" id="PF13377">
    <property type="entry name" value="Peripla_BP_3"/>
    <property type="match status" value="1"/>
</dbReference>
<reference evidence="6 7" key="1">
    <citation type="submission" date="2016-11" db="EMBL/GenBank/DDBJ databases">
        <authorList>
            <person name="Jaros S."/>
            <person name="Januszkiewicz K."/>
            <person name="Wedrychowicz H."/>
        </authorList>
    </citation>
    <scope>NUCLEOTIDE SEQUENCE [LARGE SCALE GENOMIC DNA]</scope>
    <source>
        <strain evidence="6 7">CGMCC 1.10190</strain>
    </source>
</reference>
<organism evidence="6 7">
    <name type="scientific">Pollutimonas bauzanensis</name>
    <dbReference type="NCBI Taxonomy" id="658167"/>
    <lineage>
        <taxon>Bacteria</taxon>
        <taxon>Pseudomonadati</taxon>
        <taxon>Pseudomonadota</taxon>
        <taxon>Betaproteobacteria</taxon>
        <taxon>Burkholderiales</taxon>
        <taxon>Alcaligenaceae</taxon>
        <taxon>Pollutimonas</taxon>
    </lineage>
</organism>
<dbReference type="CDD" id="cd06278">
    <property type="entry name" value="PBP1_LacI-like"/>
    <property type="match status" value="1"/>
</dbReference>
<dbReference type="GO" id="GO:0003700">
    <property type="term" value="F:DNA-binding transcription factor activity"/>
    <property type="evidence" value="ECO:0007669"/>
    <property type="project" value="TreeGrafter"/>
</dbReference>
<feature type="domain" description="HTH lacI-type" evidence="5">
    <location>
        <begin position="6"/>
        <end position="60"/>
    </location>
</feature>
<evidence type="ECO:0000256" key="3">
    <source>
        <dbReference type="ARBA" id="ARBA00023163"/>
    </source>
</evidence>
<dbReference type="EMBL" id="FQXE01000003">
    <property type="protein sequence ID" value="SHH38795.1"/>
    <property type="molecule type" value="Genomic_DNA"/>
</dbReference>
<protein>
    <submittedName>
        <fullName evidence="6">Transcriptional regulator, LacI family</fullName>
    </submittedName>
</protein>